<reference evidence="2" key="1">
    <citation type="submission" date="2023-07" db="EMBL/GenBank/DDBJ databases">
        <title>draft genome sequence of fig (Ficus carica).</title>
        <authorList>
            <person name="Takahashi T."/>
            <person name="Nishimura K."/>
        </authorList>
    </citation>
    <scope>NUCLEOTIDE SEQUENCE</scope>
</reference>
<accession>A0AA88A3J6</accession>
<keyword evidence="3" id="KW-1185">Reference proteome</keyword>
<evidence type="ECO:0000313" key="2">
    <source>
        <dbReference type="EMBL" id="GMN45722.1"/>
    </source>
</evidence>
<proteinExistence type="predicted"/>
<dbReference type="Proteomes" id="UP001187192">
    <property type="component" value="Unassembled WGS sequence"/>
</dbReference>
<dbReference type="EMBL" id="BTGU01000021">
    <property type="protein sequence ID" value="GMN45722.1"/>
    <property type="molecule type" value="Genomic_DNA"/>
</dbReference>
<feature type="compositionally biased region" description="Basic and acidic residues" evidence="1">
    <location>
        <begin position="1"/>
        <end position="14"/>
    </location>
</feature>
<organism evidence="2 3">
    <name type="scientific">Ficus carica</name>
    <name type="common">Common fig</name>
    <dbReference type="NCBI Taxonomy" id="3494"/>
    <lineage>
        <taxon>Eukaryota</taxon>
        <taxon>Viridiplantae</taxon>
        <taxon>Streptophyta</taxon>
        <taxon>Embryophyta</taxon>
        <taxon>Tracheophyta</taxon>
        <taxon>Spermatophyta</taxon>
        <taxon>Magnoliopsida</taxon>
        <taxon>eudicotyledons</taxon>
        <taxon>Gunneridae</taxon>
        <taxon>Pentapetalae</taxon>
        <taxon>rosids</taxon>
        <taxon>fabids</taxon>
        <taxon>Rosales</taxon>
        <taxon>Moraceae</taxon>
        <taxon>Ficeae</taxon>
        <taxon>Ficus</taxon>
    </lineage>
</organism>
<gene>
    <name evidence="2" type="ORF">TIFTF001_014918</name>
</gene>
<comment type="caution">
    <text evidence="2">The sequence shown here is derived from an EMBL/GenBank/DDBJ whole genome shotgun (WGS) entry which is preliminary data.</text>
</comment>
<name>A0AA88A3J6_FICCA</name>
<feature type="region of interest" description="Disordered" evidence="1">
    <location>
        <begin position="1"/>
        <end position="24"/>
    </location>
</feature>
<protein>
    <submittedName>
        <fullName evidence="2">Uncharacterized protein</fullName>
    </submittedName>
</protein>
<evidence type="ECO:0000313" key="3">
    <source>
        <dbReference type="Proteomes" id="UP001187192"/>
    </source>
</evidence>
<evidence type="ECO:0000256" key="1">
    <source>
        <dbReference type="SAM" id="MobiDB-lite"/>
    </source>
</evidence>
<sequence>MDNDSHRREAKIGDDPPGFHGRRSRKEGEAAACVLWSSVHVGFLVNERDLLSTDLAGADVP</sequence>
<dbReference type="AlphaFoldDB" id="A0AA88A3J6"/>